<dbReference type="SMART" id="SM00419">
    <property type="entry name" value="HTH_CRP"/>
    <property type="match status" value="1"/>
</dbReference>
<dbReference type="Gene3D" id="1.10.10.10">
    <property type="entry name" value="Winged helix-like DNA-binding domain superfamily/Winged helix DNA-binding domain"/>
    <property type="match status" value="1"/>
</dbReference>
<dbReference type="Pfam" id="PF13545">
    <property type="entry name" value="HTH_Crp_2"/>
    <property type="match status" value="1"/>
</dbReference>
<dbReference type="InterPro" id="IPR012318">
    <property type="entry name" value="HTH_CRP"/>
</dbReference>
<dbReference type="Gene3D" id="2.60.120.10">
    <property type="entry name" value="Jelly Rolls"/>
    <property type="match status" value="1"/>
</dbReference>
<evidence type="ECO:0000259" key="4">
    <source>
        <dbReference type="PROSITE" id="PS50042"/>
    </source>
</evidence>
<evidence type="ECO:0000259" key="5">
    <source>
        <dbReference type="PROSITE" id="PS51063"/>
    </source>
</evidence>
<dbReference type="InterPro" id="IPR036388">
    <property type="entry name" value="WH-like_DNA-bd_sf"/>
</dbReference>
<evidence type="ECO:0000313" key="6">
    <source>
        <dbReference type="EMBL" id="QGM47256.1"/>
    </source>
</evidence>
<evidence type="ECO:0000256" key="1">
    <source>
        <dbReference type="ARBA" id="ARBA00023015"/>
    </source>
</evidence>
<dbReference type="PROSITE" id="PS51063">
    <property type="entry name" value="HTH_CRP_2"/>
    <property type="match status" value="1"/>
</dbReference>
<dbReference type="PANTHER" id="PTHR24567">
    <property type="entry name" value="CRP FAMILY TRANSCRIPTIONAL REGULATORY PROTEIN"/>
    <property type="match status" value="1"/>
</dbReference>
<dbReference type="SUPFAM" id="SSF51206">
    <property type="entry name" value="cAMP-binding domain-like"/>
    <property type="match status" value="1"/>
</dbReference>
<reference evidence="6 7" key="1">
    <citation type="submission" date="2019-11" db="EMBL/GenBank/DDBJ databases">
        <title>The genome sequence of Methylocystis heyeri.</title>
        <authorList>
            <person name="Oshkin I.Y."/>
            <person name="Miroshnikov K."/>
            <person name="Dedysh S.N."/>
        </authorList>
    </citation>
    <scope>NUCLEOTIDE SEQUENCE [LARGE SCALE GENOMIC DNA]</scope>
    <source>
        <strain evidence="6 7">H2</strain>
    </source>
</reference>
<dbReference type="CDD" id="cd00038">
    <property type="entry name" value="CAP_ED"/>
    <property type="match status" value="1"/>
</dbReference>
<dbReference type="SMART" id="SM00100">
    <property type="entry name" value="cNMP"/>
    <property type="match status" value="1"/>
</dbReference>
<keyword evidence="1" id="KW-0805">Transcription regulation</keyword>
<gene>
    <name evidence="6" type="ORF">H2LOC_017035</name>
</gene>
<accession>A0A6B8KG12</accession>
<dbReference type="InterPro" id="IPR050397">
    <property type="entry name" value="Env_Response_Regulators"/>
</dbReference>
<dbReference type="PANTHER" id="PTHR24567:SF74">
    <property type="entry name" value="HTH-TYPE TRANSCRIPTIONAL REGULATOR ARCR"/>
    <property type="match status" value="1"/>
</dbReference>
<evidence type="ECO:0000256" key="3">
    <source>
        <dbReference type="ARBA" id="ARBA00023163"/>
    </source>
</evidence>
<dbReference type="Proteomes" id="UP000309061">
    <property type="component" value="Chromosome"/>
</dbReference>
<evidence type="ECO:0000313" key="7">
    <source>
        <dbReference type="Proteomes" id="UP000309061"/>
    </source>
</evidence>
<dbReference type="AlphaFoldDB" id="A0A6B8KG12"/>
<feature type="domain" description="Cyclic nucleotide-binding" evidence="4">
    <location>
        <begin position="13"/>
        <end position="133"/>
    </location>
</feature>
<dbReference type="InterPro" id="IPR018490">
    <property type="entry name" value="cNMP-bd_dom_sf"/>
</dbReference>
<feature type="domain" description="HTH crp-type" evidence="5">
    <location>
        <begin position="147"/>
        <end position="219"/>
    </location>
</feature>
<dbReference type="KEGG" id="mhey:H2LOC_017035"/>
<dbReference type="EMBL" id="CP046052">
    <property type="protein sequence ID" value="QGM47256.1"/>
    <property type="molecule type" value="Genomic_DNA"/>
</dbReference>
<protein>
    <submittedName>
        <fullName evidence="6">Cyclic nucleotide-binding domain-containing protein</fullName>
    </submittedName>
</protein>
<dbReference type="GO" id="GO:0003700">
    <property type="term" value="F:DNA-binding transcription factor activity"/>
    <property type="evidence" value="ECO:0007669"/>
    <property type="project" value="TreeGrafter"/>
</dbReference>
<sequence>MTRKVETLARFSLFKSLSAADVARLDTQCLWRRAREKECIVDFQDDSSDVYFVAYGDVRVSIQSAAGKELILRVIAAGEYFGEISALDGKPRSAAVHAITDAVIARMSPGAFREVIHRHPDVCDQILAALTGEVRRLATRVNEFTNLSVRERIHAELLRLARRGGADDMRGVISPPPTHAELAARVSTHREAVTRELNSLERAGLLERRRGSIVLLDLAKLAESVAGAQ</sequence>
<dbReference type="InterPro" id="IPR036390">
    <property type="entry name" value="WH_DNA-bd_sf"/>
</dbReference>
<dbReference type="PROSITE" id="PS50042">
    <property type="entry name" value="CNMP_BINDING_3"/>
    <property type="match status" value="1"/>
</dbReference>
<keyword evidence="7" id="KW-1185">Reference proteome</keyword>
<keyword evidence="3" id="KW-0804">Transcription</keyword>
<evidence type="ECO:0000256" key="2">
    <source>
        <dbReference type="ARBA" id="ARBA00023125"/>
    </source>
</evidence>
<dbReference type="GO" id="GO:0005829">
    <property type="term" value="C:cytosol"/>
    <property type="evidence" value="ECO:0007669"/>
    <property type="project" value="TreeGrafter"/>
</dbReference>
<keyword evidence="2" id="KW-0238">DNA-binding</keyword>
<dbReference type="RefSeq" id="WP_136497492.1">
    <property type="nucleotide sequence ID" value="NZ_CP046052.1"/>
</dbReference>
<organism evidence="6 7">
    <name type="scientific">Methylocystis heyeri</name>
    <dbReference type="NCBI Taxonomy" id="391905"/>
    <lineage>
        <taxon>Bacteria</taxon>
        <taxon>Pseudomonadati</taxon>
        <taxon>Pseudomonadota</taxon>
        <taxon>Alphaproteobacteria</taxon>
        <taxon>Hyphomicrobiales</taxon>
        <taxon>Methylocystaceae</taxon>
        <taxon>Methylocystis</taxon>
    </lineage>
</organism>
<dbReference type="OrthoDB" id="3182344at2"/>
<dbReference type="Pfam" id="PF00027">
    <property type="entry name" value="cNMP_binding"/>
    <property type="match status" value="1"/>
</dbReference>
<dbReference type="GO" id="GO:0003677">
    <property type="term" value="F:DNA binding"/>
    <property type="evidence" value="ECO:0007669"/>
    <property type="project" value="UniProtKB-KW"/>
</dbReference>
<name>A0A6B8KG12_9HYPH</name>
<dbReference type="SUPFAM" id="SSF46785">
    <property type="entry name" value="Winged helix' DNA-binding domain"/>
    <property type="match status" value="1"/>
</dbReference>
<dbReference type="InterPro" id="IPR014710">
    <property type="entry name" value="RmlC-like_jellyroll"/>
</dbReference>
<proteinExistence type="predicted"/>
<dbReference type="InterPro" id="IPR000595">
    <property type="entry name" value="cNMP-bd_dom"/>
</dbReference>